<dbReference type="AlphaFoldDB" id="A0A1Q9BTK5"/>
<dbReference type="Proteomes" id="UP000186817">
    <property type="component" value="Unassembled WGS sequence"/>
</dbReference>
<keyword evidence="2" id="KW-1185">Reference proteome</keyword>
<comment type="caution">
    <text evidence="1">The sequence shown here is derived from an EMBL/GenBank/DDBJ whole genome shotgun (WGS) entry which is preliminary data.</text>
</comment>
<reference evidence="1 2" key="1">
    <citation type="submission" date="2016-02" db="EMBL/GenBank/DDBJ databases">
        <title>Genome analysis of coral dinoflagellate symbionts highlights evolutionary adaptations to a symbiotic lifestyle.</title>
        <authorList>
            <person name="Aranda M."/>
            <person name="Li Y."/>
            <person name="Liew Y.J."/>
            <person name="Baumgarten S."/>
            <person name="Simakov O."/>
            <person name="Wilson M."/>
            <person name="Piel J."/>
            <person name="Ashoor H."/>
            <person name="Bougouffa S."/>
            <person name="Bajic V.B."/>
            <person name="Ryu T."/>
            <person name="Ravasi T."/>
            <person name="Bayer T."/>
            <person name="Micklem G."/>
            <person name="Kim H."/>
            <person name="Bhak J."/>
            <person name="Lajeunesse T.C."/>
            <person name="Voolstra C.R."/>
        </authorList>
    </citation>
    <scope>NUCLEOTIDE SEQUENCE [LARGE SCALE GENOMIC DNA]</scope>
    <source>
        <strain evidence="1 2">CCMP2467</strain>
    </source>
</reference>
<protein>
    <submittedName>
        <fullName evidence="1">Uncharacterized protein</fullName>
    </submittedName>
</protein>
<dbReference type="Gene3D" id="3.40.50.1820">
    <property type="entry name" value="alpha/beta hydrolase"/>
    <property type="match status" value="1"/>
</dbReference>
<evidence type="ECO:0000313" key="2">
    <source>
        <dbReference type="Proteomes" id="UP000186817"/>
    </source>
</evidence>
<dbReference type="InterPro" id="IPR029058">
    <property type="entry name" value="AB_hydrolase_fold"/>
</dbReference>
<dbReference type="EMBL" id="LSRX01004402">
    <property type="protein sequence ID" value="OLP74006.1"/>
    <property type="molecule type" value="Genomic_DNA"/>
</dbReference>
<organism evidence="1 2">
    <name type="scientific">Symbiodinium microadriaticum</name>
    <name type="common">Dinoflagellate</name>
    <name type="synonym">Zooxanthella microadriatica</name>
    <dbReference type="NCBI Taxonomy" id="2951"/>
    <lineage>
        <taxon>Eukaryota</taxon>
        <taxon>Sar</taxon>
        <taxon>Alveolata</taxon>
        <taxon>Dinophyceae</taxon>
        <taxon>Suessiales</taxon>
        <taxon>Symbiodiniaceae</taxon>
        <taxon>Symbiodinium</taxon>
    </lineage>
</organism>
<proteinExistence type="predicted"/>
<dbReference type="OrthoDB" id="424610at2759"/>
<accession>A0A1Q9BTK5</accession>
<evidence type="ECO:0000313" key="1">
    <source>
        <dbReference type="EMBL" id="OLP74006.1"/>
    </source>
</evidence>
<gene>
    <name evidence="1" type="ORF">AK812_SmicGene46586</name>
</gene>
<feature type="non-terminal residue" evidence="1">
    <location>
        <position position="180"/>
    </location>
</feature>
<name>A0A1Q9BTK5_SYMMI</name>
<dbReference type="SUPFAM" id="SSF53474">
    <property type="entry name" value="alpha/beta-Hydrolases"/>
    <property type="match status" value="1"/>
</dbReference>
<sequence length="180" mass="19301">MPGSCDSARPHILPARRSLKSAGCVTLRQYNGSERLYFLYVPSEELKPWPVWILSPGTGVDAISMLSLTDTMSLAKKHSVALLVLEGLDLALNVVADAQDDPSRPDDVGYTQAVLSDARGRACLDLESLYCIGSSRGARFCSRLASELPGLRGLLVNGGLRFPRPNNASQPLPVVSIHAG</sequence>